<dbReference type="PANTHER" id="PTHR37951">
    <property type="entry name" value="CYTOPLASMIC PROTEIN-RELATED"/>
    <property type="match status" value="1"/>
</dbReference>
<feature type="domain" description="ImpA N-terminal" evidence="1">
    <location>
        <begin position="18"/>
        <end position="141"/>
    </location>
</feature>
<organism evidence="2 3">
    <name type="scientific">Achromobacter aegrifaciens</name>
    <dbReference type="NCBI Taxonomy" id="1287736"/>
    <lineage>
        <taxon>Bacteria</taxon>
        <taxon>Pseudomonadati</taxon>
        <taxon>Pseudomonadota</taxon>
        <taxon>Betaproteobacteria</taxon>
        <taxon>Burkholderiales</taxon>
        <taxon>Alcaligenaceae</taxon>
        <taxon>Achromobacter</taxon>
    </lineage>
</organism>
<sequence length="384" mass="41648">MSKHEAMPLEGAVLEALLAPLPLEGGAGAALRYAPVYQQIQDARRHDDASLPMGDWDRPLQKADWPLVAALCQEALATQGKDLQVAAWLCEAWTRLHGLEGLAAGIRVLDGLLQRYWETAWPRMEDEDAADARCAPFIWLDTTLSLACTLHLPLLRAEDREPPEINLYDWERACNTSRAISGIETDAESESEPAEPALSRDALMPYAALPANRAGLQSMVRFVDAAAAAWEGLERRLDERLGRDAPGLRRTPDVLARLARVAGGLLAEHSIRSGGKGETIAGDARKAPALTMPGRAHADQEAAAIHDPVDAGVVASLGPLTNRAQAYRQLSRIADYLAAIEPHSPTPYLLRKAVAWGGMSLADLMQEVAQEEGGMARYLSLLNE</sequence>
<evidence type="ECO:0000259" key="1">
    <source>
        <dbReference type="Pfam" id="PF06812"/>
    </source>
</evidence>
<reference evidence="2 3" key="1">
    <citation type="submission" date="2015-09" db="EMBL/GenBank/DDBJ databases">
        <authorList>
            <consortium name="Pathogen Informatics"/>
        </authorList>
    </citation>
    <scope>NUCLEOTIDE SEQUENCE [LARGE SCALE GENOMIC DNA]</scope>
    <source>
        <strain evidence="2 3">2789STDY5608625</strain>
    </source>
</reference>
<accession>A0AAD2IXG9</accession>
<name>A0AAD2IXG9_ACHAE</name>
<dbReference type="Pfam" id="PF06812">
    <property type="entry name" value="ImpA_N"/>
    <property type="match status" value="1"/>
</dbReference>
<dbReference type="AlphaFoldDB" id="A0AAD2IXG9"/>
<dbReference type="NCBIfam" id="TIGR03363">
    <property type="entry name" value="VI_chp_8"/>
    <property type="match status" value="1"/>
</dbReference>
<dbReference type="RefSeq" id="WP_225590379.1">
    <property type="nucleotide sequence ID" value="NZ_CADIKO010000001.1"/>
</dbReference>
<proteinExistence type="predicted"/>
<dbReference type="InterPro" id="IPR017740">
    <property type="entry name" value="TssA-like"/>
</dbReference>
<dbReference type="InterPro" id="IPR010657">
    <property type="entry name" value="ImpA_N"/>
</dbReference>
<dbReference type="PANTHER" id="PTHR37951:SF1">
    <property type="entry name" value="TYPE VI SECRETION SYSTEM COMPONENT TSSA1"/>
    <property type="match status" value="1"/>
</dbReference>
<dbReference type="Proteomes" id="UP000044098">
    <property type="component" value="Unassembled WGS sequence"/>
</dbReference>
<gene>
    <name evidence="2" type="ORF">ERS370000_01492</name>
</gene>
<dbReference type="GeneID" id="84693785"/>
<dbReference type="EMBL" id="CYTK01000002">
    <property type="protein sequence ID" value="CUI74372.1"/>
    <property type="molecule type" value="Genomic_DNA"/>
</dbReference>
<comment type="caution">
    <text evidence="2">The sequence shown here is derived from an EMBL/GenBank/DDBJ whole genome shotgun (WGS) entry which is preliminary data.</text>
</comment>
<evidence type="ECO:0000313" key="2">
    <source>
        <dbReference type="EMBL" id="CUI74372.1"/>
    </source>
</evidence>
<evidence type="ECO:0000313" key="3">
    <source>
        <dbReference type="Proteomes" id="UP000044098"/>
    </source>
</evidence>
<protein>
    <submittedName>
        <fullName evidence="2">Uncharacterized protein conserved in bacteria</fullName>
    </submittedName>
</protein>